<dbReference type="AlphaFoldDB" id="A0A9K3KAV6"/>
<dbReference type="Proteomes" id="UP000693970">
    <property type="component" value="Unassembled WGS sequence"/>
</dbReference>
<comment type="caution">
    <text evidence="2">The sequence shown here is derived from an EMBL/GenBank/DDBJ whole genome shotgun (WGS) entry which is preliminary data.</text>
</comment>
<proteinExistence type="predicted"/>
<dbReference type="OrthoDB" id="43788at2759"/>
<feature type="domain" description="Integrase zinc-binding" evidence="1">
    <location>
        <begin position="23"/>
        <end position="79"/>
    </location>
</feature>
<keyword evidence="4" id="KW-1185">Reference proteome</keyword>
<dbReference type="Pfam" id="PF17921">
    <property type="entry name" value="Integrase_H2C2"/>
    <property type="match status" value="1"/>
</dbReference>
<name>A0A9K3KAV6_9STRA</name>
<dbReference type="InterPro" id="IPR050951">
    <property type="entry name" value="Retrovirus_Pol_polyprotein"/>
</dbReference>
<evidence type="ECO:0000259" key="1">
    <source>
        <dbReference type="Pfam" id="PF17921"/>
    </source>
</evidence>
<reference evidence="2" key="2">
    <citation type="submission" date="2021-04" db="EMBL/GenBank/DDBJ databases">
        <authorList>
            <person name="Podell S."/>
        </authorList>
    </citation>
    <scope>NUCLEOTIDE SEQUENCE</scope>
    <source>
        <strain evidence="2">Hildebrandi</strain>
    </source>
</reference>
<evidence type="ECO:0000313" key="2">
    <source>
        <dbReference type="EMBL" id="KAG7340178.1"/>
    </source>
</evidence>
<sequence>MEEFYGFQFVCKIDPDQDPRIVIPEALVNDAIKWYHYVGGHIGSTRLYQTLSTHFYFKGLKQRVEEYVSTCDSCQRNKNPGRRVGELPPRQANELPFEQVAVDSIGPWEITIQGIGVIKFKELTIIDTATLLVKAGRVENRSSAQAALVLENQWLARDPRPLTCIFDQVPTTVKNPQANAICERMHSTLGDILRTLLREQPPATIVDAYGIIDNALASVIFALRSSINRTFGVSPGALVFQRDMFHPIPLMIGYNQIRTERQRIIDDNNRRANLHRRYHDYQPDDQVLILKYNPSKLEERAQGPFRIHSVHTNGTVTIQRRPNVLERINIRRIRHYRSNIYAGIPKSTFRGFSGA</sequence>
<organism evidence="2 4">
    <name type="scientific">Nitzschia inconspicua</name>
    <dbReference type="NCBI Taxonomy" id="303405"/>
    <lineage>
        <taxon>Eukaryota</taxon>
        <taxon>Sar</taxon>
        <taxon>Stramenopiles</taxon>
        <taxon>Ochrophyta</taxon>
        <taxon>Bacillariophyta</taxon>
        <taxon>Bacillariophyceae</taxon>
        <taxon>Bacillariophycidae</taxon>
        <taxon>Bacillariales</taxon>
        <taxon>Bacillariaceae</taxon>
        <taxon>Nitzschia</taxon>
    </lineage>
</organism>
<dbReference type="PANTHER" id="PTHR37984:SF5">
    <property type="entry name" value="PROTEIN NYNRIN-LIKE"/>
    <property type="match status" value="1"/>
</dbReference>
<dbReference type="EMBL" id="JAGRRH010000002">
    <property type="protein sequence ID" value="KAG7372809.1"/>
    <property type="molecule type" value="Genomic_DNA"/>
</dbReference>
<evidence type="ECO:0000313" key="4">
    <source>
        <dbReference type="Proteomes" id="UP000693970"/>
    </source>
</evidence>
<gene>
    <name evidence="2" type="ORF">IV203_023721</name>
    <name evidence="3" type="ORF">IV203_033533</name>
</gene>
<dbReference type="InterPro" id="IPR041588">
    <property type="entry name" value="Integrase_H2C2"/>
</dbReference>
<dbReference type="PANTHER" id="PTHR37984">
    <property type="entry name" value="PROTEIN CBG26694"/>
    <property type="match status" value="1"/>
</dbReference>
<reference evidence="2" key="1">
    <citation type="journal article" date="2021" name="Sci. Rep.">
        <title>Diploid genomic architecture of Nitzschia inconspicua, an elite biomass production diatom.</title>
        <authorList>
            <person name="Oliver A."/>
            <person name="Podell S."/>
            <person name="Pinowska A."/>
            <person name="Traller J.C."/>
            <person name="Smith S.R."/>
            <person name="McClure R."/>
            <person name="Beliaev A."/>
            <person name="Bohutskyi P."/>
            <person name="Hill E.A."/>
            <person name="Rabines A."/>
            <person name="Zheng H."/>
            <person name="Allen L.Z."/>
            <person name="Kuo A."/>
            <person name="Grigoriev I.V."/>
            <person name="Allen A.E."/>
            <person name="Hazlebeck D."/>
            <person name="Allen E.E."/>
        </authorList>
    </citation>
    <scope>NUCLEOTIDE SEQUENCE</scope>
    <source>
        <strain evidence="2">Hildebrandi</strain>
    </source>
</reference>
<dbReference type="EMBL" id="JAGRRH010000027">
    <property type="protein sequence ID" value="KAG7340178.1"/>
    <property type="molecule type" value="Genomic_DNA"/>
</dbReference>
<evidence type="ECO:0000313" key="3">
    <source>
        <dbReference type="EMBL" id="KAG7372809.1"/>
    </source>
</evidence>
<protein>
    <recommendedName>
        <fullName evidence="1">Integrase zinc-binding domain-containing protein</fullName>
    </recommendedName>
</protein>
<accession>A0A9K3KAV6</accession>